<dbReference type="AlphaFoldDB" id="A0A183SYX5"/>
<reference evidence="1 2" key="2">
    <citation type="submission" date="2018-11" db="EMBL/GenBank/DDBJ databases">
        <authorList>
            <consortium name="Pathogen Informatics"/>
        </authorList>
    </citation>
    <scope>NUCLEOTIDE SEQUENCE [LARGE SCALE GENOMIC DNA]</scope>
    <source>
        <strain evidence="1 2">NST_G2</strain>
    </source>
</reference>
<name>A0A183SYX5_SCHSO</name>
<reference evidence="3" key="1">
    <citation type="submission" date="2016-06" db="UniProtKB">
        <authorList>
            <consortium name="WormBaseParasite"/>
        </authorList>
    </citation>
    <scope>IDENTIFICATION</scope>
</reference>
<sequence>MSGWSGDIDQSTVGLPMRSPIGQRYWRTVKAAGPAMLSKPVCVSLTPPPQSDVVNAPGAATNWYPTLTCGSSKRVLPSGHTPGNRHDQRAKPGEGLRCCVCLHTRYVSSLRPALPPLLFPAHSSLPSFFSSFPSSRLSFLLSYSSSPLLLLLPLPFFLSTHPSLLAHHRKHHTVRATYNHVGGPGKSVILSLTPIVTHSEFIGRLE</sequence>
<evidence type="ECO:0000313" key="1">
    <source>
        <dbReference type="EMBL" id="VDL95807.1"/>
    </source>
</evidence>
<gene>
    <name evidence="1" type="ORF">SSLN_LOCUS9422</name>
</gene>
<keyword evidence="2" id="KW-1185">Reference proteome</keyword>
<dbReference type="WBParaSite" id="SSLN_0000978301-mRNA-1">
    <property type="protein sequence ID" value="SSLN_0000978301-mRNA-1"/>
    <property type="gene ID" value="SSLN_0000978301"/>
</dbReference>
<dbReference type="EMBL" id="UYSU01035230">
    <property type="protein sequence ID" value="VDL95807.1"/>
    <property type="molecule type" value="Genomic_DNA"/>
</dbReference>
<evidence type="ECO:0000313" key="3">
    <source>
        <dbReference type="WBParaSite" id="SSLN_0000978301-mRNA-1"/>
    </source>
</evidence>
<evidence type="ECO:0000313" key="2">
    <source>
        <dbReference type="Proteomes" id="UP000275846"/>
    </source>
</evidence>
<organism evidence="3">
    <name type="scientific">Schistocephalus solidus</name>
    <name type="common">Tapeworm</name>
    <dbReference type="NCBI Taxonomy" id="70667"/>
    <lineage>
        <taxon>Eukaryota</taxon>
        <taxon>Metazoa</taxon>
        <taxon>Spiralia</taxon>
        <taxon>Lophotrochozoa</taxon>
        <taxon>Platyhelminthes</taxon>
        <taxon>Cestoda</taxon>
        <taxon>Eucestoda</taxon>
        <taxon>Diphyllobothriidea</taxon>
        <taxon>Diphyllobothriidae</taxon>
        <taxon>Schistocephalus</taxon>
    </lineage>
</organism>
<accession>A0A183SYX5</accession>
<proteinExistence type="predicted"/>
<dbReference type="Proteomes" id="UP000275846">
    <property type="component" value="Unassembled WGS sequence"/>
</dbReference>
<protein>
    <submittedName>
        <fullName evidence="1 3">Uncharacterized protein</fullName>
    </submittedName>
</protein>